<sequence length="71" mass="7807">MLSGNLDQLVHINVNSPDDPMADLQKTEERMASINAVQLEGSGVDDVGEQDEELLLEHELIGADALEEFEE</sequence>
<reference evidence="1 2" key="1">
    <citation type="journal article" date="2015" name="Genome Biol. Evol.">
        <title>Comparative Genomics of a Bacterivorous Green Alga Reveals Evolutionary Causalities and Consequences of Phago-Mixotrophic Mode of Nutrition.</title>
        <authorList>
            <person name="Burns J.A."/>
            <person name="Paasch A."/>
            <person name="Narechania A."/>
            <person name="Kim E."/>
        </authorList>
    </citation>
    <scope>NUCLEOTIDE SEQUENCE [LARGE SCALE GENOMIC DNA]</scope>
    <source>
        <strain evidence="1 2">PLY_AMNH</strain>
    </source>
</reference>
<evidence type="ECO:0000313" key="1">
    <source>
        <dbReference type="EMBL" id="KAK3257457.1"/>
    </source>
</evidence>
<organism evidence="1 2">
    <name type="scientific">Cymbomonas tetramitiformis</name>
    <dbReference type="NCBI Taxonomy" id="36881"/>
    <lineage>
        <taxon>Eukaryota</taxon>
        <taxon>Viridiplantae</taxon>
        <taxon>Chlorophyta</taxon>
        <taxon>Pyramimonadophyceae</taxon>
        <taxon>Pyramimonadales</taxon>
        <taxon>Pyramimonadaceae</taxon>
        <taxon>Cymbomonas</taxon>
    </lineage>
</organism>
<evidence type="ECO:0000313" key="2">
    <source>
        <dbReference type="Proteomes" id="UP001190700"/>
    </source>
</evidence>
<dbReference type="AlphaFoldDB" id="A0AAE0FD49"/>
<keyword evidence="2" id="KW-1185">Reference proteome</keyword>
<name>A0AAE0FD49_9CHLO</name>
<protein>
    <submittedName>
        <fullName evidence="1">Uncharacterized protein</fullName>
    </submittedName>
</protein>
<accession>A0AAE0FD49</accession>
<dbReference type="EMBL" id="LGRX02020475">
    <property type="protein sequence ID" value="KAK3257457.1"/>
    <property type="molecule type" value="Genomic_DNA"/>
</dbReference>
<gene>
    <name evidence="1" type="ORF">CYMTET_33455</name>
</gene>
<comment type="caution">
    <text evidence="1">The sequence shown here is derived from an EMBL/GenBank/DDBJ whole genome shotgun (WGS) entry which is preliminary data.</text>
</comment>
<dbReference type="Proteomes" id="UP001190700">
    <property type="component" value="Unassembled WGS sequence"/>
</dbReference>
<proteinExistence type="predicted"/>